<keyword evidence="4" id="KW-0498">Mitosis</keyword>
<dbReference type="PANTHER" id="PTHR11842">
    <property type="entry name" value="MITOTIC SPINDLE ASSEMBLY CHECKPOINT PROTEIN MAD2"/>
    <property type="match status" value="1"/>
</dbReference>
<dbReference type="InterPro" id="IPR045091">
    <property type="entry name" value="Mad2-like"/>
</dbReference>
<evidence type="ECO:0000313" key="8">
    <source>
        <dbReference type="Proteomes" id="UP000695022"/>
    </source>
</evidence>
<dbReference type="GeneID" id="106817969"/>
<evidence type="ECO:0000313" key="9">
    <source>
        <dbReference type="RefSeq" id="XP_014678159.1"/>
    </source>
</evidence>
<dbReference type="InterPro" id="IPR003511">
    <property type="entry name" value="HORMA_dom"/>
</dbReference>
<keyword evidence="5" id="KW-0539">Nucleus</keyword>
<proteinExistence type="inferred from homology"/>
<evidence type="ECO:0000256" key="1">
    <source>
        <dbReference type="ARBA" id="ARBA00004123"/>
    </source>
</evidence>
<keyword evidence="8" id="KW-1185">Reference proteome</keyword>
<dbReference type="Proteomes" id="UP000695022">
    <property type="component" value="Unplaced"/>
</dbReference>
<comment type="similarity">
    <text evidence="2">Belongs to the MAD2 family.</text>
</comment>
<dbReference type="Gene3D" id="3.30.900.10">
    <property type="entry name" value="HORMA domain"/>
    <property type="match status" value="1"/>
</dbReference>
<gene>
    <name evidence="9" type="primary">LOC106817969</name>
</gene>
<keyword evidence="3" id="KW-0132">Cell division</keyword>
<evidence type="ECO:0000256" key="6">
    <source>
        <dbReference type="ARBA" id="ARBA00023306"/>
    </source>
</evidence>
<name>A0ABM1F138_PRICU</name>
<evidence type="ECO:0000256" key="3">
    <source>
        <dbReference type="ARBA" id="ARBA00022618"/>
    </source>
</evidence>
<comment type="subcellular location">
    <subcellularLocation>
        <location evidence="1">Nucleus</location>
    </subcellularLocation>
</comment>
<evidence type="ECO:0000259" key="7">
    <source>
        <dbReference type="PROSITE" id="PS50815"/>
    </source>
</evidence>
<dbReference type="RefSeq" id="XP_014678159.1">
    <property type="nucleotide sequence ID" value="XM_014822673.1"/>
</dbReference>
<dbReference type="InterPro" id="IPR036570">
    <property type="entry name" value="HORMA_dom_sf"/>
</dbReference>
<feature type="domain" description="HORMA" evidence="7">
    <location>
        <begin position="1"/>
        <end position="149"/>
    </location>
</feature>
<accession>A0ABM1F138</accession>
<organism evidence="8 9">
    <name type="scientific">Priapulus caudatus</name>
    <name type="common">Priapulid worm</name>
    <dbReference type="NCBI Taxonomy" id="37621"/>
    <lineage>
        <taxon>Eukaryota</taxon>
        <taxon>Metazoa</taxon>
        <taxon>Ecdysozoa</taxon>
        <taxon>Scalidophora</taxon>
        <taxon>Priapulida</taxon>
        <taxon>Priapulimorpha</taxon>
        <taxon>Priapulimorphida</taxon>
        <taxon>Priapulidae</taxon>
        <taxon>Priapulus</taxon>
    </lineage>
</organism>
<protein>
    <submittedName>
        <fullName evidence="9">Mitotic spindle assembly checkpoint protein MAD2A-like</fullName>
    </submittedName>
</protein>
<dbReference type="SUPFAM" id="SSF56019">
    <property type="entry name" value="The spindle assembly checkpoint protein mad2"/>
    <property type="match status" value="1"/>
</dbReference>
<keyword evidence="6" id="KW-0131">Cell cycle</keyword>
<evidence type="ECO:0000256" key="2">
    <source>
        <dbReference type="ARBA" id="ARBA00010348"/>
    </source>
</evidence>
<sequence length="149" mass="17188">MTSDTDLVAYLSGVMKQIREWLAAKVLQRMVVVITRVDTQETLERWQFDIDTDKTVTDDSSPRSKPLKEIQKEIRDVIRQITASVTFLPLLDCPCSFNILIYTDKESEVPESFEESGRCFIANSQEVRLRSSRRQSTGRTRSLCYTVDD</sequence>
<dbReference type="PROSITE" id="PS50815">
    <property type="entry name" value="HORMA"/>
    <property type="match status" value="1"/>
</dbReference>
<evidence type="ECO:0000256" key="5">
    <source>
        <dbReference type="ARBA" id="ARBA00023242"/>
    </source>
</evidence>
<dbReference type="Pfam" id="PF02301">
    <property type="entry name" value="HORMA"/>
    <property type="match status" value="1"/>
</dbReference>
<reference evidence="9" key="1">
    <citation type="submission" date="2025-08" db="UniProtKB">
        <authorList>
            <consortium name="RefSeq"/>
        </authorList>
    </citation>
    <scope>IDENTIFICATION</scope>
</reference>
<evidence type="ECO:0000256" key="4">
    <source>
        <dbReference type="ARBA" id="ARBA00022776"/>
    </source>
</evidence>
<dbReference type="PANTHER" id="PTHR11842:SF11">
    <property type="entry name" value="MITOTIC SPINDLE ASSEMBLY CHECKPOINT PROTEIN MAD2A"/>
    <property type="match status" value="1"/>
</dbReference>